<organism evidence="1">
    <name type="scientific">bioreactor metagenome</name>
    <dbReference type="NCBI Taxonomy" id="1076179"/>
    <lineage>
        <taxon>unclassified sequences</taxon>
        <taxon>metagenomes</taxon>
        <taxon>ecological metagenomes</taxon>
    </lineage>
</organism>
<dbReference type="AlphaFoldDB" id="A0A645H1M7"/>
<name>A0A645H1M7_9ZZZZ</name>
<dbReference type="EMBL" id="VSSQ01085175">
    <property type="protein sequence ID" value="MPN32911.1"/>
    <property type="molecule type" value="Genomic_DNA"/>
</dbReference>
<proteinExistence type="predicted"/>
<accession>A0A645H1M7</accession>
<evidence type="ECO:0000313" key="1">
    <source>
        <dbReference type="EMBL" id="MPN32911.1"/>
    </source>
</evidence>
<reference evidence="1" key="1">
    <citation type="submission" date="2019-08" db="EMBL/GenBank/DDBJ databases">
        <authorList>
            <person name="Kucharzyk K."/>
            <person name="Murdoch R.W."/>
            <person name="Higgins S."/>
            <person name="Loffler F."/>
        </authorList>
    </citation>
    <scope>NUCLEOTIDE SEQUENCE</scope>
</reference>
<protein>
    <submittedName>
        <fullName evidence="1">Uncharacterized protein</fullName>
    </submittedName>
</protein>
<gene>
    <name evidence="1" type="ORF">SDC9_180394</name>
</gene>
<sequence>MAEGVEQGDAQQQSSFLGLYAGLYGKSVGAHDIAYLAD</sequence>
<comment type="caution">
    <text evidence="1">The sequence shown here is derived from an EMBL/GenBank/DDBJ whole genome shotgun (WGS) entry which is preliminary data.</text>
</comment>